<evidence type="ECO:0000313" key="2">
    <source>
        <dbReference type="Proteomes" id="UP000002274"/>
    </source>
</evidence>
<protein>
    <recommendedName>
        <fullName evidence="3">PpiC domain-containing protein</fullName>
    </recommendedName>
</protein>
<dbReference type="STRING" id="59922.P9303_01301"/>
<reference evidence="1 2" key="1">
    <citation type="journal article" date="2007" name="PLoS Genet.">
        <title>Patterns and implications of gene gain and loss in the evolution of Prochlorococcus.</title>
        <authorList>
            <person name="Kettler G.C."/>
            <person name="Martiny A.C."/>
            <person name="Huang K."/>
            <person name="Zucker J."/>
            <person name="Coleman M.L."/>
            <person name="Rodrigue S."/>
            <person name="Chen F."/>
            <person name="Lapidus A."/>
            <person name="Ferriera S."/>
            <person name="Johnson J."/>
            <person name="Steglich C."/>
            <person name="Church G.M."/>
            <person name="Richardson P."/>
            <person name="Chisholm S.W."/>
        </authorList>
    </citation>
    <scope>NUCLEOTIDE SEQUENCE [LARGE SCALE GENOMIC DNA]</scope>
    <source>
        <strain evidence="1 2">MIT 9303</strain>
    </source>
</reference>
<dbReference type="Proteomes" id="UP000002274">
    <property type="component" value="Chromosome"/>
</dbReference>
<dbReference type="AlphaFoldDB" id="A2C5X5"/>
<proteinExistence type="predicted"/>
<dbReference type="RefSeq" id="WP_011824816.1">
    <property type="nucleotide sequence ID" value="NC_008820.1"/>
</dbReference>
<sequence length="256" mass="30260">MRVDETNHPPLMFLGDKPVKGSEVVDIIRRQGMTKLFIRKIILDMALKEMIISPEEESQLLEDFRTKEQLEADDYYIDFLSKKQIDDKMLRYDLTMPKRMVMYREERWGPQASAIYLKHKDRFDLVVYQRLKLDSSEQFNCADIMREVYFRLKEHEESWESLAKQLNPSQSEPSALSGPVPVSEVEPEVLQALRKAGPGKVCRPIRILNSMIIVQLEYFESATFDNELRNRILQMEFENWLEEESTKMLKNVSFPR</sequence>
<name>A2C5X5_PROM3</name>
<dbReference type="KEGG" id="pmf:P9303_01301"/>
<accession>A2C5X5</accession>
<organism evidence="1 2">
    <name type="scientific">Prochlorococcus marinus (strain MIT 9303)</name>
    <dbReference type="NCBI Taxonomy" id="59922"/>
    <lineage>
        <taxon>Bacteria</taxon>
        <taxon>Bacillati</taxon>
        <taxon>Cyanobacteriota</taxon>
        <taxon>Cyanophyceae</taxon>
        <taxon>Synechococcales</taxon>
        <taxon>Prochlorococcaceae</taxon>
        <taxon>Prochlorococcus</taxon>
    </lineage>
</organism>
<evidence type="ECO:0008006" key="3">
    <source>
        <dbReference type="Google" id="ProtNLM"/>
    </source>
</evidence>
<gene>
    <name evidence="1" type="ordered locus">P9303_01301</name>
</gene>
<dbReference type="SUPFAM" id="SSF54534">
    <property type="entry name" value="FKBP-like"/>
    <property type="match status" value="1"/>
</dbReference>
<dbReference type="EMBL" id="CP000554">
    <property type="protein sequence ID" value="ABM76885.1"/>
    <property type="molecule type" value="Genomic_DNA"/>
</dbReference>
<evidence type="ECO:0000313" key="1">
    <source>
        <dbReference type="EMBL" id="ABM76885.1"/>
    </source>
</evidence>
<dbReference type="HOGENOM" id="CLU_082394_0_1_3"/>